<dbReference type="KEGG" id="dbr:Deba_1209"/>
<dbReference type="Pfam" id="PF01368">
    <property type="entry name" value="DHH"/>
    <property type="match status" value="1"/>
</dbReference>
<dbReference type="InterPro" id="IPR002646">
    <property type="entry name" value="PolA_pol_head_dom"/>
</dbReference>
<evidence type="ECO:0000256" key="4">
    <source>
        <dbReference type="ARBA" id="ARBA00022679"/>
    </source>
</evidence>
<dbReference type="InterPro" id="IPR052390">
    <property type="entry name" value="tRNA_nt/polyA_polymerase"/>
</dbReference>
<dbReference type="GO" id="GO:0016779">
    <property type="term" value="F:nucleotidyltransferase activity"/>
    <property type="evidence" value="ECO:0007669"/>
    <property type="project" value="UniProtKB-KW"/>
</dbReference>
<sequence>MDQQNASAIQRDVEVITTHVNADFDALASMLAAAKLYPEAMLALPGAQERNLRNFYVESVCFMFNFVKVKQVPFERVKRLILVDTRRLDRIGPFAKLAEDPEVEIIAYDHHPDSDQDVRAHWQQVRKIGATVSLLCEHLRENNVELSDDEATILALGIYEDTGSFTFVSTTPEDYHAAAWLLGQGANLSVVSELITRELTAEEVGLLNDLIHGAEPLNISGVQVIVTEVSREGYFPELAALVHKFMEMENHDAVFALARMEGRVYLVARSRLHEVDAGVIAKALGGGGHPSAASATLRDMTLVEARAKLEMALHTHINPSISARELMTSPVISAPPQLLLRELPERFTRYDINVMPVVDGQDILGVITRQDVEKAVYHGLGDLAVREYMTPGVKPVAPDAPLLEVEKALLEQRFRLVPVMENGEMIGVITRTDLLNTLLERPLISESIGEGEAAPQTIRHKNIANLLHERLPKPVVTILQQMGKVGDDLGEDVYLVGGSVRDLFLRSDHLDIDVVVEGDAIEFARAFAQGRDDLRLRTHKKFNTAKLLFDSGLTMDLATARLEYYMSPAALPVVEHSSVKLDLYRRDFTINTMAVRLNGRQFGLLIDFFEAMRDIKEKVIRVLHNLSFVEDPTRVFRAIRFEQRFGFRIGKLTEALIKNAIKIDAFRRLTGSRLFGELKHILEEESVTPAIERLNEFKLLRVFHPALQLTAKQLELLDQAEETLAWYRLSFIDKPLRRWLLYFLALADGLDEQQMTELCQRLGFAPKLREEITEMRAKALRCVNVLQRRAARPSQTFELLRPLGLEFQLLVMAKTSKDYAKKAVSQYLTTMVRVRPELGGQDLKAMGYLPGPLYKQILDTLLAARLDGQVQTRQDEIDLVENRFGQRKGELSY</sequence>
<comment type="cofactor">
    <cofactor evidence="1">
        <name>Mg(2+)</name>
        <dbReference type="ChEBI" id="CHEBI:18420"/>
    </cofactor>
</comment>
<dbReference type="Gene3D" id="3.10.310.30">
    <property type="match status" value="1"/>
</dbReference>
<dbReference type="InterPro" id="IPR046342">
    <property type="entry name" value="CBS_dom_sf"/>
</dbReference>
<dbReference type="SUPFAM" id="SSF54631">
    <property type="entry name" value="CBS-domain pair"/>
    <property type="match status" value="1"/>
</dbReference>
<dbReference type="eggNOG" id="COG0617">
    <property type="taxonomic scope" value="Bacteria"/>
</dbReference>
<dbReference type="HOGENOM" id="CLU_015961_5_0_7"/>
<dbReference type="OrthoDB" id="9805698at2"/>
<keyword evidence="3" id="KW-0820">tRNA-binding</keyword>
<evidence type="ECO:0000256" key="1">
    <source>
        <dbReference type="ARBA" id="ARBA00001946"/>
    </source>
</evidence>
<gene>
    <name evidence="14" type="ordered locus">Deba_1209</name>
</gene>
<dbReference type="Pfam" id="PF01743">
    <property type="entry name" value="PolyA_pol"/>
    <property type="match status" value="1"/>
</dbReference>
<proteinExistence type="inferred from homology"/>
<dbReference type="InterPro" id="IPR001667">
    <property type="entry name" value="DDH_dom"/>
</dbReference>
<dbReference type="SUPFAM" id="SSF81891">
    <property type="entry name" value="Poly A polymerase C-terminal region-like"/>
    <property type="match status" value="1"/>
</dbReference>
<dbReference type="InterPro" id="IPR003156">
    <property type="entry name" value="DHHA1_dom"/>
</dbReference>
<dbReference type="RefSeq" id="WP_013258031.1">
    <property type="nucleotide sequence ID" value="NC_014365.1"/>
</dbReference>
<dbReference type="eggNOG" id="COG0618">
    <property type="taxonomic scope" value="Bacteria"/>
</dbReference>
<evidence type="ECO:0000256" key="5">
    <source>
        <dbReference type="ARBA" id="ARBA00022694"/>
    </source>
</evidence>
<name>E1QFW7_DESB2</name>
<keyword evidence="15" id="KW-1185">Reference proteome</keyword>
<dbReference type="AlphaFoldDB" id="E1QFW7"/>
<dbReference type="InterPro" id="IPR032828">
    <property type="entry name" value="PolyA_RNA-bd"/>
</dbReference>
<comment type="similarity">
    <text evidence="2 12">Belongs to the tRNA nucleotidyltransferase/poly(A) polymerase family.</text>
</comment>
<dbReference type="PANTHER" id="PTHR47788:SF1">
    <property type="entry name" value="A-ADDING TRNA NUCLEOTIDYLTRANSFERASE"/>
    <property type="match status" value="1"/>
</dbReference>
<keyword evidence="8" id="KW-0547">Nucleotide-binding</keyword>
<reference evidence="14 15" key="1">
    <citation type="journal article" date="2010" name="Stand. Genomic Sci.">
        <title>Complete genome sequence of Desulfarculus baarsii type strain (2st14).</title>
        <authorList>
            <person name="Sun H."/>
            <person name="Spring S."/>
            <person name="Lapidus A."/>
            <person name="Davenport K."/>
            <person name="Del Rio T.G."/>
            <person name="Tice H."/>
            <person name="Nolan M."/>
            <person name="Copeland A."/>
            <person name="Cheng J.F."/>
            <person name="Lucas S."/>
            <person name="Tapia R."/>
            <person name="Goodwin L."/>
            <person name="Pitluck S."/>
            <person name="Ivanova N."/>
            <person name="Pagani I."/>
            <person name="Mavromatis K."/>
            <person name="Ovchinnikova G."/>
            <person name="Pati A."/>
            <person name="Chen A."/>
            <person name="Palaniappan K."/>
            <person name="Hauser L."/>
            <person name="Chang Y.J."/>
            <person name="Jeffries C.D."/>
            <person name="Detter J.C."/>
            <person name="Han C."/>
            <person name="Rohde M."/>
            <person name="Brambilla E."/>
            <person name="Goker M."/>
            <person name="Woyke T."/>
            <person name="Bristow J."/>
            <person name="Eisen J.A."/>
            <person name="Markowitz V."/>
            <person name="Hugenholtz P."/>
            <person name="Kyrpides N.C."/>
            <person name="Klenk H.P."/>
            <person name="Land M."/>
        </authorList>
    </citation>
    <scope>NUCLEOTIDE SEQUENCE [LARGE SCALE GENOMIC DNA]</scope>
    <source>
        <strain evidence="15">ATCC 33931 / DSM 2075 / LMG 7858 / VKM B-1802 / 2st14</strain>
    </source>
</reference>
<dbReference type="STRING" id="644282.Deba_1209"/>
<dbReference type="GO" id="GO:0008033">
    <property type="term" value="P:tRNA processing"/>
    <property type="evidence" value="ECO:0007669"/>
    <property type="project" value="UniProtKB-KW"/>
</dbReference>
<protein>
    <submittedName>
        <fullName evidence="14">Polynucleotide adenylyltransferase region</fullName>
    </submittedName>
</protein>
<dbReference type="Pfam" id="PF12627">
    <property type="entry name" value="PolyA_pol_RNAbd"/>
    <property type="match status" value="1"/>
</dbReference>
<keyword evidence="5" id="KW-0819">tRNA processing</keyword>
<dbReference type="Pfam" id="PF00571">
    <property type="entry name" value="CBS"/>
    <property type="match status" value="2"/>
</dbReference>
<accession>E1QFW7</accession>
<evidence type="ECO:0000256" key="12">
    <source>
        <dbReference type="RuleBase" id="RU003953"/>
    </source>
</evidence>
<feature type="domain" description="CBS" evidence="13">
    <location>
        <begin position="327"/>
        <end position="383"/>
    </location>
</feature>
<dbReference type="InterPro" id="IPR038763">
    <property type="entry name" value="DHH_sf"/>
</dbReference>
<dbReference type="SMART" id="SM00116">
    <property type="entry name" value="CBS"/>
    <property type="match status" value="2"/>
</dbReference>
<keyword evidence="6 14" id="KW-0548">Nucleotidyltransferase</keyword>
<dbReference type="SUPFAM" id="SSF81301">
    <property type="entry name" value="Nucleotidyltransferase"/>
    <property type="match status" value="1"/>
</dbReference>
<feature type="domain" description="CBS" evidence="13">
    <location>
        <begin position="389"/>
        <end position="446"/>
    </location>
</feature>
<dbReference type="GO" id="GO:0046872">
    <property type="term" value="F:metal ion binding"/>
    <property type="evidence" value="ECO:0007669"/>
    <property type="project" value="UniProtKB-KW"/>
</dbReference>
<evidence type="ECO:0000256" key="6">
    <source>
        <dbReference type="ARBA" id="ARBA00022695"/>
    </source>
</evidence>
<dbReference type="PANTHER" id="PTHR47788">
    <property type="entry name" value="POLYA POLYMERASE"/>
    <property type="match status" value="1"/>
</dbReference>
<dbReference type="Gene3D" id="3.10.580.10">
    <property type="entry name" value="CBS-domain"/>
    <property type="match status" value="1"/>
</dbReference>
<dbReference type="Gene3D" id="3.90.1640.10">
    <property type="entry name" value="inorganic pyrophosphatase (n-terminal core)"/>
    <property type="match status" value="1"/>
</dbReference>
<dbReference type="eggNOG" id="COG2524">
    <property type="taxonomic scope" value="Bacteria"/>
</dbReference>
<evidence type="ECO:0000259" key="13">
    <source>
        <dbReference type="PROSITE" id="PS51371"/>
    </source>
</evidence>
<dbReference type="InterPro" id="IPR000644">
    <property type="entry name" value="CBS_dom"/>
</dbReference>
<dbReference type="GO" id="GO:0000166">
    <property type="term" value="F:nucleotide binding"/>
    <property type="evidence" value="ECO:0007669"/>
    <property type="project" value="UniProtKB-KW"/>
</dbReference>
<evidence type="ECO:0000256" key="8">
    <source>
        <dbReference type="ARBA" id="ARBA00022741"/>
    </source>
</evidence>
<dbReference type="Proteomes" id="UP000009047">
    <property type="component" value="Chromosome"/>
</dbReference>
<evidence type="ECO:0000256" key="10">
    <source>
        <dbReference type="ARBA" id="ARBA00022884"/>
    </source>
</evidence>
<keyword evidence="10 12" id="KW-0694">RNA-binding</keyword>
<evidence type="ECO:0000313" key="15">
    <source>
        <dbReference type="Proteomes" id="UP000009047"/>
    </source>
</evidence>
<dbReference type="SUPFAM" id="SSF64182">
    <property type="entry name" value="DHH phosphoesterases"/>
    <property type="match status" value="1"/>
</dbReference>
<evidence type="ECO:0000256" key="9">
    <source>
        <dbReference type="ARBA" id="ARBA00022842"/>
    </source>
</evidence>
<evidence type="ECO:0000256" key="11">
    <source>
        <dbReference type="PROSITE-ProRule" id="PRU00703"/>
    </source>
</evidence>
<keyword evidence="7" id="KW-0479">Metal-binding</keyword>
<dbReference type="PROSITE" id="PS51371">
    <property type="entry name" value="CBS"/>
    <property type="match status" value="2"/>
</dbReference>
<dbReference type="CDD" id="cd05398">
    <property type="entry name" value="NT_ClassII-CCAase"/>
    <property type="match status" value="1"/>
</dbReference>
<dbReference type="Gene3D" id="3.30.460.10">
    <property type="entry name" value="Beta Polymerase, domain 2"/>
    <property type="match status" value="1"/>
</dbReference>
<evidence type="ECO:0000256" key="2">
    <source>
        <dbReference type="ARBA" id="ARBA00007265"/>
    </source>
</evidence>
<dbReference type="EMBL" id="CP002085">
    <property type="protein sequence ID" value="ADK84577.1"/>
    <property type="molecule type" value="Genomic_DNA"/>
</dbReference>
<dbReference type="Gene3D" id="1.10.3090.10">
    <property type="entry name" value="cca-adding enzyme, domain 2"/>
    <property type="match status" value="1"/>
</dbReference>
<keyword evidence="4 12" id="KW-0808">Transferase</keyword>
<evidence type="ECO:0000256" key="7">
    <source>
        <dbReference type="ARBA" id="ARBA00022723"/>
    </source>
</evidence>
<dbReference type="CDD" id="cd17772">
    <property type="entry name" value="CBS_pair_DHH_polyA_Pol_assoc"/>
    <property type="match status" value="1"/>
</dbReference>
<dbReference type="GO" id="GO:0000049">
    <property type="term" value="F:tRNA binding"/>
    <property type="evidence" value="ECO:0007669"/>
    <property type="project" value="UniProtKB-KW"/>
</dbReference>
<keyword evidence="11" id="KW-0129">CBS domain</keyword>
<evidence type="ECO:0000313" key="14">
    <source>
        <dbReference type="EMBL" id="ADK84577.1"/>
    </source>
</evidence>
<evidence type="ECO:0000256" key="3">
    <source>
        <dbReference type="ARBA" id="ARBA00022555"/>
    </source>
</evidence>
<dbReference type="Pfam" id="PF02272">
    <property type="entry name" value="DHHA1"/>
    <property type="match status" value="1"/>
</dbReference>
<dbReference type="InterPro" id="IPR043519">
    <property type="entry name" value="NT_sf"/>
</dbReference>
<keyword evidence="9" id="KW-0460">Magnesium</keyword>
<organism evidence="14 15">
    <name type="scientific">Desulfarculus baarsii (strain ATCC 33931 / DSM 2075 / LMG 7858 / VKM B-1802 / 2st14)</name>
    <dbReference type="NCBI Taxonomy" id="644282"/>
    <lineage>
        <taxon>Bacteria</taxon>
        <taxon>Pseudomonadati</taxon>
        <taxon>Thermodesulfobacteriota</taxon>
        <taxon>Desulfarculia</taxon>
        <taxon>Desulfarculales</taxon>
        <taxon>Desulfarculaceae</taxon>
        <taxon>Desulfarculus</taxon>
    </lineage>
</organism>